<evidence type="ECO:0000313" key="2">
    <source>
        <dbReference type="Proteomes" id="UP000267438"/>
    </source>
</evidence>
<proteinExistence type="predicted"/>
<gene>
    <name evidence="1" type="ORF">D8836_05380</name>
</gene>
<dbReference type="Proteomes" id="UP000267438">
    <property type="component" value="Unassembled WGS sequence"/>
</dbReference>
<accession>A0A3R9KIE1</accession>
<sequence>MATREGIYVGDKDIVERYVGDKLVWSKWVYIGWFQYLYNPIESGNYLIFDLTAKGGTFNNNYHEEDKVKEIKIRINHPNDTITTAYAKYVYTTDKNIKLYVKFLDDNQKQIFKNNFAYGDSLYFYFR</sequence>
<protein>
    <submittedName>
        <fullName evidence="1">Uncharacterized protein</fullName>
    </submittedName>
</protein>
<evidence type="ECO:0000313" key="1">
    <source>
        <dbReference type="EMBL" id="RSJ12871.1"/>
    </source>
</evidence>
<organism evidence="1 2">
    <name type="scientific">Streptococcus mitis</name>
    <dbReference type="NCBI Taxonomy" id="28037"/>
    <lineage>
        <taxon>Bacteria</taxon>
        <taxon>Bacillati</taxon>
        <taxon>Bacillota</taxon>
        <taxon>Bacilli</taxon>
        <taxon>Lactobacillales</taxon>
        <taxon>Streptococcaceae</taxon>
        <taxon>Streptococcus</taxon>
        <taxon>Streptococcus mitis group</taxon>
    </lineage>
</organism>
<reference evidence="1 2" key="1">
    <citation type="submission" date="2018-11" db="EMBL/GenBank/DDBJ databases">
        <title>Species Designations Belie Phenotypic and Genotypic Heterogeneity in Oral Streptococci.</title>
        <authorList>
            <person name="Velsko I."/>
        </authorList>
    </citation>
    <scope>NUCLEOTIDE SEQUENCE [LARGE SCALE GENOMIC DNA]</scope>
    <source>
        <strain evidence="1 2">BCC06</strain>
    </source>
</reference>
<dbReference type="RefSeq" id="WP_049542684.1">
    <property type="nucleotide sequence ID" value="NZ_RJOH01000007.1"/>
</dbReference>
<name>A0A3R9KIE1_STRMT</name>
<dbReference type="AlphaFoldDB" id="A0A3R9KIE1"/>
<dbReference type="EMBL" id="RJOH01000007">
    <property type="protein sequence ID" value="RSJ12871.1"/>
    <property type="molecule type" value="Genomic_DNA"/>
</dbReference>
<comment type="caution">
    <text evidence="1">The sequence shown here is derived from an EMBL/GenBank/DDBJ whole genome shotgun (WGS) entry which is preliminary data.</text>
</comment>